<reference evidence="4" key="1">
    <citation type="submission" date="2020-08" db="EMBL/GenBank/DDBJ databases">
        <title>Genome public.</title>
        <authorList>
            <person name="Liu C."/>
            <person name="Sun Q."/>
        </authorList>
    </citation>
    <scope>NUCLEOTIDE SEQUENCE</scope>
    <source>
        <strain evidence="4">NSJ-55</strain>
    </source>
</reference>
<organism evidence="4 5">
    <name type="scientific">Mediterraneibacter hominis</name>
    <dbReference type="NCBI Taxonomy" id="2763054"/>
    <lineage>
        <taxon>Bacteria</taxon>
        <taxon>Bacillati</taxon>
        <taxon>Bacillota</taxon>
        <taxon>Clostridia</taxon>
        <taxon>Lachnospirales</taxon>
        <taxon>Lachnospiraceae</taxon>
        <taxon>Mediterraneibacter</taxon>
    </lineage>
</organism>
<dbReference type="GO" id="GO:0005829">
    <property type="term" value="C:cytosol"/>
    <property type="evidence" value="ECO:0007669"/>
    <property type="project" value="TreeGrafter"/>
</dbReference>
<dbReference type="Gene3D" id="3.40.225.10">
    <property type="entry name" value="Class II aldolase/adducin N-terminal domain"/>
    <property type="match status" value="1"/>
</dbReference>
<keyword evidence="2" id="KW-0456">Lyase</keyword>
<evidence type="ECO:0000313" key="4">
    <source>
        <dbReference type="EMBL" id="MBC5689467.1"/>
    </source>
</evidence>
<dbReference type="SUPFAM" id="SSF53639">
    <property type="entry name" value="AraD/HMP-PK domain-like"/>
    <property type="match status" value="1"/>
</dbReference>
<name>A0A923LIK1_9FIRM</name>
<dbReference type="PANTHER" id="PTHR22789">
    <property type="entry name" value="FUCULOSE PHOSPHATE ALDOLASE"/>
    <property type="match status" value="1"/>
</dbReference>
<dbReference type="PANTHER" id="PTHR22789:SF0">
    <property type="entry name" value="3-OXO-TETRONATE 4-PHOSPHATE DECARBOXYLASE-RELATED"/>
    <property type="match status" value="1"/>
</dbReference>
<dbReference type="InterPro" id="IPR036409">
    <property type="entry name" value="Aldolase_II/adducin_N_sf"/>
</dbReference>
<dbReference type="Pfam" id="PF00596">
    <property type="entry name" value="Aldolase_II"/>
    <property type="match status" value="1"/>
</dbReference>
<gene>
    <name evidence="4" type="ORF">H8S37_11110</name>
</gene>
<dbReference type="SMART" id="SM01007">
    <property type="entry name" value="Aldolase_II"/>
    <property type="match status" value="1"/>
</dbReference>
<feature type="domain" description="Class II aldolase/adducin N-terminal" evidence="3">
    <location>
        <begin position="11"/>
        <end position="196"/>
    </location>
</feature>
<keyword evidence="5" id="KW-1185">Reference proteome</keyword>
<dbReference type="InterPro" id="IPR001303">
    <property type="entry name" value="Aldolase_II/adducin_N"/>
</dbReference>
<dbReference type="GO" id="GO:0046872">
    <property type="term" value="F:metal ion binding"/>
    <property type="evidence" value="ECO:0007669"/>
    <property type="project" value="UniProtKB-KW"/>
</dbReference>
<dbReference type="AlphaFoldDB" id="A0A923LIK1"/>
<comment type="caution">
    <text evidence="4">The sequence shown here is derived from an EMBL/GenBank/DDBJ whole genome shotgun (WGS) entry which is preliminary data.</text>
</comment>
<dbReference type="InterPro" id="IPR050197">
    <property type="entry name" value="Aldolase_class_II_sugar_metab"/>
</dbReference>
<accession>A0A923LIK1</accession>
<dbReference type="GO" id="GO:0016832">
    <property type="term" value="F:aldehyde-lyase activity"/>
    <property type="evidence" value="ECO:0007669"/>
    <property type="project" value="TreeGrafter"/>
</dbReference>
<sequence>MSEISYLKDREDMCKVAHYMWDRRLTNAAGGNFAVRVDDDRILISPSLMSERHFCELQPEDFLLINSNMDILEGTGKLSREGYMHVLLLTKFNHIKATIHAHPQYCMVYVAQSKPIPNITEATMKRGPVECIPYTKAYTKDLHEEIYKYWDSRRELAETYPIGCIMPLHGVVVSGSDLHMAYSMLERIEQDAMCGIFKNNI</sequence>
<dbReference type="EMBL" id="JACOPF010000002">
    <property type="protein sequence ID" value="MBC5689467.1"/>
    <property type="molecule type" value="Genomic_DNA"/>
</dbReference>
<evidence type="ECO:0000256" key="2">
    <source>
        <dbReference type="ARBA" id="ARBA00023239"/>
    </source>
</evidence>
<evidence type="ECO:0000313" key="5">
    <source>
        <dbReference type="Proteomes" id="UP000652477"/>
    </source>
</evidence>
<dbReference type="Proteomes" id="UP000652477">
    <property type="component" value="Unassembled WGS sequence"/>
</dbReference>
<protein>
    <submittedName>
        <fullName evidence="4">Class II aldolase/adducin family protein</fullName>
    </submittedName>
</protein>
<proteinExistence type="predicted"/>
<evidence type="ECO:0000259" key="3">
    <source>
        <dbReference type="SMART" id="SM01007"/>
    </source>
</evidence>
<keyword evidence="1" id="KW-0479">Metal-binding</keyword>
<evidence type="ECO:0000256" key="1">
    <source>
        <dbReference type="ARBA" id="ARBA00022723"/>
    </source>
</evidence>
<dbReference type="RefSeq" id="WP_186876136.1">
    <property type="nucleotide sequence ID" value="NZ_JACOPF010000002.1"/>
</dbReference>
<dbReference type="GO" id="GO:0019323">
    <property type="term" value="P:pentose catabolic process"/>
    <property type="evidence" value="ECO:0007669"/>
    <property type="project" value="TreeGrafter"/>
</dbReference>